<dbReference type="GO" id="GO:0016787">
    <property type="term" value="F:hydrolase activity"/>
    <property type="evidence" value="ECO:0007669"/>
    <property type="project" value="UniProtKB-KW"/>
</dbReference>
<evidence type="ECO:0000256" key="3">
    <source>
        <dbReference type="PROSITE-ProRule" id="PRU10038"/>
    </source>
</evidence>
<name>G4TLE9_SERID</name>
<comment type="caution">
    <text evidence="6">The sequence shown here is derived from an EMBL/GenBank/DDBJ whole genome shotgun (WGS) entry which is preliminary data.</text>
</comment>
<dbReference type="OMA" id="GWAMPAD"/>
<evidence type="ECO:0000256" key="2">
    <source>
        <dbReference type="ARBA" id="ARBA00022801"/>
    </source>
</evidence>
<feature type="active site" evidence="3">
    <location>
        <position position="206"/>
    </location>
</feature>
<dbReference type="HOGENOM" id="CLU_649104_0_0_1"/>
<dbReference type="InParanoid" id="G4TLE9"/>
<dbReference type="PANTHER" id="PTHR48081:SF31">
    <property type="entry name" value="STERYL ACETYL HYDROLASE MUG81-RELATED"/>
    <property type="match status" value="1"/>
</dbReference>
<dbReference type="Gene3D" id="3.40.50.1820">
    <property type="entry name" value="alpha/beta hydrolase"/>
    <property type="match status" value="1"/>
</dbReference>
<dbReference type="Proteomes" id="UP000007148">
    <property type="component" value="Unassembled WGS sequence"/>
</dbReference>
<keyword evidence="4" id="KW-0472">Membrane</keyword>
<accession>G4TLE9</accession>
<reference evidence="6 7" key="1">
    <citation type="journal article" date="2011" name="PLoS Pathog.">
        <title>Endophytic Life Strategies Decoded by Genome and Transcriptome Analyses of the Mutualistic Root Symbiont Piriformospora indica.</title>
        <authorList>
            <person name="Zuccaro A."/>
            <person name="Lahrmann U."/>
            <person name="Guldener U."/>
            <person name="Langen G."/>
            <person name="Pfiffi S."/>
            <person name="Biedenkopf D."/>
            <person name="Wong P."/>
            <person name="Samans B."/>
            <person name="Grimm C."/>
            <person name="Basiewicz M."/>
            <person name="Murat C."/>
            <person name="Martin F."/>
            <person name="Kogel K.H."/>
        </authorList>
    </citation>
    <scope>NUCLEOTIDE SEQUENCE [LARGE SCALE GENOMIC DNA]</scope>
    <source>
        <strain evidence="6 7">DSM 11827</strain>
    </source>
</reference>
<dbReference type="InterPro" id="IPR033140">
    <property type="entry name" value="Lipase_GDXG_put_SER_AS"/>
</dbReference>
<keyword evidence="4" id="KW-1133">Transmembrane helix</keyword>
<sequence length="423" mass="46933">MRTTPRITLSLAEYIHMVFALAAIVIQVLWTATTKSPWRLFGSADDKRNYLRAVALKLIQSSEDWFSIRITQFLMPSTRTMIAYWGRTRRTTIYQDNVAIPGDAPSPVLHWIGSKPGAETSRKVMLYVHGGGFVLPISEGHISLANKLLVEAKRMNNVPIHLAIAEYSIAPYRQYPTQANQCLAILHHLHSKYGFDSSDIVLAGDSCGAAICLSVVSQILHPSPTILSPPFSKVAMKPFAGLFLISPWTSLATTALSYTTNAKIDTISPKIIRRFRECYIAQSELLPSATVSPFEIAGVTGRQYRSSKDPPIIGLERGVGITRPIGSIQRDAESDDWWKDLFRVVRRVVVSVGEYECFRDDILAFGDEVRRSCEGDASMDLEIIRDESFHAVLISDFAFGAPPSTLAARLSGWLAETFQAQPV</sequence>
<dbReference type="EMBL" id="CAFZ01000150">
    <property type="protein sequence ID" value="CCA72142.1"/>
    <property type="molecule type" value="Genomic_DNA"/>
</dbReference>
<evidence type="ECO:0000256" key="1">
    <source>
        <dbReference type="ARBA" id="ARBA00010515"/>
    </source>
</evidence>
<dbReference type="Pfam" id="PF07859">
    <property type="entry name" value="Abhydrolase_3"/>
    <property type="match status" value="1"/>
</dbReference>
<dbReference type="PROSITE" id="PS01174">
    <property type="entry name" value="LIPASE_GDXG_SER"/>
    <property type="match status" value="1"/>
</dbReference>
<dbReference type="InterPro" id="IPR013094">
    <property type="entry name" value="AB_hydrolase_3"/>
</dbReference>
<keyword evidence="2" id="KW-0378">Hydrolase</keyword>
<dbReference type="AlphaFoldDB" id="G4TLE9"/>
<feature type="transmembrane region" description="Helical" evidence="4">
    <location>
        <begin position="12"/>
        <end position="30"/>
    </location>
</feature>
<dbReference type="STRING" id="1109443.G4TLE9"/>
<evidence type="ECO:0000256" key="4">
    <source>
        <dbReference type="SAM" id="Phobius"/>
    </source>
</evidence>
<organism evidence="6 7">
    <name type="scientific">Serendipita indica (strain DSM 11827)</name>
    <name type="common">Root endophyte fungus</name>
    <name type="synonym">Piriformospora indica</name>
    <dbReference type="NCBI Taxonomy" id="1109443"/>
    <lineage>
        <taxon>Eukaryota</taxon>
        <taxon>Fungi</taxon>
        <taxon>Dikarya</taxon>
        <taxon>Basidiomycota</taxon>
        <taxon>Agaricomycotina</taxon>
        <taxon>Agaricomycetes</taxon>
        <taxon>Sebacinales</taxon>
        <taxon>Serendipitaceae</taxon>
        <taxon>Serendipita</taxon>
    </lineage>
</organism>
<dbReference type="eggNOG" id="KOG1515">
    <property type="taxonomic scope" value="Eukaryota"/>
</dbReference>
<dbReference type="SUPFAM" id="SSF53474">
    <property type="entry name" value="alpha/beta-Hydrolases"/>
    <property type="match status" value="1"/>
</dbReference>
<dbReference type="PANTHER" id="PTHR48081">
    <property type="entry name" value="AB HYDROLASE SUPERFAMILY PROTEIN C4A8.06C"/>
    <property type="match status" value="1"/>
</dbReference>
<dbReference type="InterPro" id="IPR050300">
    <property type="entry name" value="GDXG_lipolytic_enzyme"/>
</dbReference>
<evidence type="ECO:0000313" key="7">
    <source>
        <dbReference type="Proteomes" id="UP000007148"/>
    </source>
</evidence>
<proteinExistence type="inferred from homology"/>
<evidence type="ECO:0000259" key="5">
    <source>
        <dbReference type="Pfam" id="PF07859"/>
    </source>
</evidence>
<keyword evidence="4" id="KW-0812">Transmembrane</keyword>
<feature type="domain" description="Alpha/beta hydrolase fold-3" evidence="5">
    <location>
        <begin position="125"/>
        <end position="294"/>
    </location>
</feature>
<evidence type="ECO:0000313" key="6">
    <source>
        <dbReference type="EMBL" id="CCA72142.1"/>
    </source>
</evidence>
<gene>
    <name evidence="6" type="ORF">PIIN_06077</name>
</gene>
<comment type="similarity">
    <text evidence="1">Belongs to the 'GDXG' lipolytic enzyme family.</text>
</comment>
<protein>
    <submittedName>
        <fullName evidence="6">Related to triacylglycerol lipase 2</fullName>
    </submittedName>
</protein>
<dbReference type="OrthoDB" id="2152029at2759"/>
<dbReference type="InterPro" id="IPR029058">
    <property type="entry name" value="AB_hydrolase_fold"/>
</dbReference>
<keyword evidence="7" id="KW-1185">Reference proteome</keyword>